<dbReference type="PRINTS" id="PR01434">
    <property type="entry name" value="NADHDHGNASE5"/>
</dbReference>
<protein>
    <submittedName>
        <fullName evidence="7">NADH dehydrogenase subunit 2</fullName>
        <ecNumber evidence="7">1.6.5.3</ecNumber>
    </submittedName>
</protein>
<dbReference type="GO" id="GO:0042773">
    <property type="term" value="P:ATP synthesis coupled electron transport"/>
    <property type="evidence" value="ECO:0007669"/>
    <property type="project" value="InterPro"/>
</dbReference>
<feature type="transmembrane region" description="Helical" evidence="5">
    <location>
        <begin position="251"/>
        <end position="273"/>
    </location>
</feature>
<dbReference type="EMBL" id="KC353352">
    <property type="protein sequence ID" value="AGH24014.1"/>
    <property type="molecule type" value="Genomic_DNA"/>
</dbReference>
<keyword evidence="2 5" id="KW-0812">Transmembrane</keyword>
<dbReference type="GO" id="GO:0016020">
    <property type="term" value="C:membrane"/>
    <property type="evidence" value="ECO:0007669"/>
    <property type="project" value="UniProtKB-SubCell"/>
</dbReference>
<feature type="transmembrane region" description="Helical" evidence="5">
    <location>
        <begin position="311"/>
        <end position="329"/>
    </location>
</feature>
<accession>M4QBP4</accession>
<evidence type="ECO:0000256" key="2">
    <source>
        <dbReference type="ARBA" id="ARBA00022692"/>
    </source>
</evidence>
<dbReference type="SMR" id="M4QBP4"/>
<dbReference type="InterPro" id="IPR001750">
    <property type="entry name" value="ND/Mrp_TM"/>
</dbReference>
<dbReference type="Pfam" id="PF00361">
    <property type="entry name" value="Proton_antipo_M"/>
    <property type="match status" value="1"/>
</dbReference>
<keyword evidence="3 5" id="KW-1133">Transmembrane helix</keyword>
<dbReference type="NCBIfam" id="TIGR01770">
    <property type="entry name" value="NDH_I_N"/>
    <property type="match status" value="1"/>
</dbReference>
<reference evidence="7" key="1">
    <citation type="journal article" date="2013" name="Genome Biol. Evol.">
        <title>Strikingly bacteria-like and gene-rich mitochondrial genomes throughout jakobid protists.</title>
        <authorList>
            <person name="Burger G."/>
            <person name="Gray M.W."/>
            <person name="Forget L."/>
            <person name="Lang B.F."/>
        </authorList>
    </citation>
    <scope>NUCLEOTIDE SEQUENCE</scope>
    <source>
        <strain evidence="7">ATCC PRA-185</strain>
    </source>
</reference>
<evidence type="ECO:0000313" key="7">
    <source>
        <dbReference type="EMBL" id="AGH24014.1"/>
    </source>
</evidence>
<feature type="transmembrane region" description="Helical" evidence="5">
    <location>
        <begin position="167"/>
        <end position="191"/>
    </location>
</feature>
<feature type="transmembrane region" description="Helical" evidence="5">
    <location>
        <begin position="112"/>
        <end position="130"/>
    </location>
</feature>
<feature type="transmembrane region" description="Helical" evidence="5">
    <location>
        <begin position="12"/>
        <end position="35"/>
    </location>
</feature>
<evidence type="ECO:0000259" key="6">
    <source>
        <dbReference type="Pfam" id="PF00361"/>
    </source>
</evidence>
<feature type="transmembrane region" description="Helical" evidence="5">
    <location>
        <begin position="335"/>
        <end position="359"/>
    </location>
</feature>
<keyword evidence="4 5" id="KW-0472">Membrane</keyword>
<feature type="transmembrane region" description="Helical" evidence="5">
    <location>
        <begin position="380"/>
        <end position="405"/>
    </location>
</feature>
<name>M4QBP4_ANDGO</name>
<feature type="transmembrane region" description="Helical" evidence="5">
    <location>
        <begin position="285"/>
        <end position="304"/>
    </location>
</feature>
<feature type="transmembrane region" description="Helical" evidence="5">
    <location>
        <begin position="464"/>
        <end position="486"/>
    </location>
</feature>
<sequence>MMSLFVNDFKYVLPEIFCLTAVLVLLVYGVIYSTSSQHGYPILSRNVVWLAVLSLFFTVLLILNQSYLEASIFHNTLIIDFFSQFAKLVILLSAIASLLLSLDYLRSQKINSFEYAILIVLSTLGMLLMVSSYDLISMYLALEFQSLCLYVLAALKRHSEFSTEAGLKYFILGAFSSGILLFGASLVYGFTGMTNLEDLGKLFAGLGYDHSIQSGAVLIGMLLVAVGLLFKVYAVPFHVWVPDVYEGSPTIVTAFFAMTPSLSVLAFFIRFFFSAFYDFLDYWQQMLLFCSIASLIVASLAALSQKKIKRLLAYSAIGHAGYMLIGFASGTPDGIQAMLLYSVVYIMMTLGMFAFILATREQFKGQQIKYISDLNILFKTNPILAFSVALILFSLAGIPPLAGFLSKLYIFFSAVKVSLYFVVVIGVVTSVIGTVYYLRLIQIMYFEKVKAYVTYQQMDRTKSLLLGISCFFILFFMAYPSPLIILTHKAALTLCL</sequence>
<feature type="transmembrane region" description="Helical" evidence="5">
    <location>
        <begin position="47"/>
        <end position="68"/>
    </location>
</feature>
<dbReference type="InterPro" id="IPR010096">
    <property type="entry name" value="NADH-Q_OxRdtase_suN/2"/>
</dbReference>
<organism evidence="7">
    <name type="scientific">Andalucia godoyi</name>
    <name type="common">Flagellate</name>
    <dbReference type="NCBI Taxonomy" id="505711"/>
    <lineage>
        <taxon>Eukaryota</taxon>
        <taxon>Discoba</taxon>
        <taxon>Jakobida</taxon>
        <taxon>Andalucina</taxon>
        <taxon>Andaluciidae</taxon>
        <taxon>Andalucia</taxon>
    </lineage>
</organism>
<feature type="transmembrane region" description="Helical" evidence="5">
    <location>
        <begin position="211"/>
        <end position="230"/>
    </location>
</feature>
<comment type="subcellular location">
    <subcellularLocation>
        <location evidence="1">Membrane</location>
        <topology evidence="1">Multi-pass membrane protein</topology>
    </subcellularLocation>
</comment>
<gene>
    <name evidence="7" type="primary">nad2</name>
</gene>
<keyword evidence="7" id="KW-0560">Oxidoreductase</keyword>
<dbReference type="PANTHER" id="PTHR22773">
    <property type="entry name" value="NADH DEHYDROGENASE"/>
    <property type="match status" value="1"/>
</dbReference>
<geneLocation type="mitochondrion" evidence="7"/>
<dbReference type="GO" id="GO:0008137">
    <property type="term" value="F:NADH dehydrogenase (ubiquinone) activity"/>
    <property type="evidence" value="ECO:0007669"/>
    <property type="project" value="InterPro"/>
</dbReference>
<dbReference type="AlphaFoldDB" id="M4QBP4"/>
<feature type="transmembrane region" description="Helical" evidence="5">
    <location>
        <begin position="88"/>
        <end position="105"/>
    </location>
</feature>
<dbReference type="EC" id="1.6.5.3" evidence="7"/>
<feature type="domain" description="NADH:quinone oxidoreductase/Mrp antiporter transmembrane" evidence="6">
    <location>
        <begin position="132"/>
        <end position="433"/>
    </location>
</feature>
<feature type="transmembrane region" description="Helical" evidence="5">
    <location>
        <begin position="136"/>
        <end position="155"/>
    </location>
</feature>
<evidence type="ECO:0000256" key="1">
    <source>
        <dbReference type="ARBA" id="ARBA00004141"/>
    </source>
</evidence>
<feature type="transmembrane region" description="Helical" evidence="5">
    <location>
        <begin position="417"/>
        <end position="438"/>
    </location>
</feature>
<evidence type="ECO:0000256" key="3">
    <source>
        <dbReference type="ARBA" id="ARBA00022989"/>
    </source>
</evidence>
<evidence type="ECO:0000256" key="5">
    <source>
        <dbReference type="SAM" id="Phobius"/>
    </source>
</evidence>
<proteinExistence type="inferred from homology"/>
<keyword evidence="7" id="KW-0496">Mitochondrion</keyword>
<dbReference type="GO" id="GO:0016491">
    <property type="term" value="F:oxidoreductase activity"/>
    <property type="evidence" value="ECO:0007669"/>
    <property type="project" value="UniProtKB-KW"/>
</dbReference>
<dbReference type="HAMAP" id="MF_00445">
    <property type="entry name" value="NDH1_NuoN_1"/>
    <property type="match status" value="1"/>
</dbReference>
<evidence type="ECO:0000256" key="4">
    <source>
        <dbReference type="ARBA" id="ARBA00023136"/>
    </source>
</evidence>